<dbReference type="EMBL" id="QJTK01000001">
    <property type="protein sequence ID" value="PYF13008.1"/>
    <property type="molecule type" value="Genomic_DNA"/>
</dbReference>
<feature type="transmembrane region" description="Helical" evidence="1">
    <location>
        <begin position="60"/>
        <end position="86"/>
    </location>
</feature>
<sequence>MSNKLYFRFSTLPVVLPANPPKISNLSGLCYVIWAGFTLWDVLPDIARVGLTAVPPSDWFLLGVVIVITLGWGGLSVASACGLPRLEIDEGRIIRRDLFGRPTTIELGDYAQVFLDGPNFAYRDLVFLPMQPGQKRRGVNLMSFVTEPGDDEAILGLIRRAAGDRPAPTAEQMKLLAGRRRIEPFVPILSTIFVFGLIAALGWAGLFER</sequence>
<dbReference type="AlphaFoldDB" id="A0A318U3D2"/>
<organism evidence="2 3">
    <name type="scientific">Rhodobacter viridis</name>
    <dbReference type="NCBI Taxonomy" id="1054202"/>
    <lineage>
        <taxon>Bacteria</taxon>
        <taxon>Pseudomonadati</taxon>
        <taxon>Pseudomonadota</taxon>
        <taxon>Alphaproteobacteria</taxon>
        <taxon>Rhodobacterales</taxon>
        <taxon>Rhodobacter group</taxon>
        <taxon>Rhodobacter</taxon>
    </lineage>
</organism>
<dbReference type="Proteomes" id="UP000247727">
    <property type="component" value="Unassembled WGS sequence"/>
</dbReference>
<protein>
    <submittedName>
        <fullName evidence="2">Uncharacterized protein</fullName>
    </submittedName>
</protein>
<keyword evidence="1" id="KW-0472">Membrane</keyword>
<name>A0A318U3D2_9RHOB</name>
<reference evidence="2 3" key="1">
    <citation type="submission" date="2018-06" db="EMBL/GenBank/DDBJ databases">
        <title>Genomic Encyclopedia of Type Strains, Phase III (KMG-III): the genomes of soil and plant-associated and newly described type strains.</title>
        <authorList>
            <person name="Whitman W."/>
        </authorList>
    </citation>
    <scope>NUCLEOTIDE SEQUENCE [LARGE SCALE GENOMIC DNA]</scope>
    <source>
        <strain evidence="2 3">JA737</strain>
    </source>
</reference>
<feature type="transmembrane region" description="Helical" evidence="1">
    <location>
        <begin position="185"/>
        <end position="206"/>
    </location>
</feature>
<keyword evidence="1" id="KW-1133">Transmembrane helix</keyword>
<keyword evidence="1" id="KW-0812">Transmembrane</keyword>
<evidence type="ECO:0000313" key="3">
    <source>
        <dbReference type="Proteomes" id="UP000247727"/>
    </source>
</evidence>
<accession>A0A318U3D2</accession>
<gene>
    <name evidence="2" type="ORF">C8J30_101393</name>
</gene>
<comment type="caution">
    <text evidence="2">The sequence shown here is derived from an EMBL/GenBank/DDBJ whole genome shotgun (WGS) entry which is preliminary data.</text>
</comment>
<keyword evidence="3" id="KW-1185">Reference proteome</keyword>
<proteinExistence type="predicted"/>
<evidence type="ECO:0000256" key="1">
    <source>
        <dbReference type="SAM" id="Phobius"/>
    </source>
</evidence>
<evidence type="ECO:0000313" key="2">
    <source>
        <dbReference type="EMBL" id="PYF13008.1"/>
    </source>
</evidence>